<accession>A0A8H6HA01</accession>
<feature type="region of interest" description="Disordered" evidence="1">
    <location>
        <begin position="428"/>
        <end position="456"/>
    </location>
</feature>
<name>A0A8H6HA01_9AGAR</name>
<feature type="compositionally biased region" description="Pro residues" evidence="1">
    <location>
        <begin position="642"/>
        <end position="656"/>
    </location>
</feature>
<evidence type="ECO:0000256" key="1">
    <source>
        <dbReference type="SAM" id="MobiDB-lite"/>
    </source>
</evidence>
<proteinExistence type="predicted"/>
<feature type="region of interest" description="Disordered" evidence="1">
    <location>
        <begin position="635"/>
        <end position="664"/>
    </location>
</feature>
<dbReference type="Proteomes" id="UP000521943">
    <property type="component" value="Unassembled WGS sequence"/>
</dbReference>
<reference evidence="3 4" key="1">
    <citation type="submission" date="2020-07" db="EMBL/GenBank/DDBJ databases">
        <title>Comparative genomics of pyrophilous fungi reveals a link between fire events and developmental genes.</title>
        <authorList>
            <consortium name="DOE Joint Genome Institute"/>
            <person name="Steindorff A.S."/>
            <person name="Carver A."/>
            <person name="Calhoun S."/>
            <person name="Stillman K."/>
            <person name="Liu H."/>
            <person name="Lipzen A."/>
            <person name="Pangilinan J."/>
            <person name="Labutti K."/>
            <person name="Bruns T.D."/>
            <person name="Grigoriev I.V."/>
        </authorList>
    </citation>
    <scope>NUCLEOTIDE SEQUENCE [LARGE SCALE GENOMIC DNA]</scope>
    <source>
        <strain evidence="3 4">CBS 144469</strain>
    </source>
</reference>
<feature type="chain" id="PRO_5034092373" evidence="2">
    <location>
        <begin position="24"/>
        <end position="739"/>
    </location>
</feature>
<dbReference type="AlphaFoldDB" id="A0A8H6HA01"/>
<feature type="region of interest" description="Disordered" evidence="1">
    <location>
        <begin position="85"/>
        <end position="121"/>
    </location>
</feature>
<keyword evidence="4" id="KW-1185">Reference proteome</keyword>
<evidence type="ECO:0000313" key="3">
    <source>
        <dbReference type="EMBL" id="KAF6743114.1"/>
    </source>
</evidence>
<sequence>MRFISSTALTILSTILLSVSVRARPLPDIDNYPSLLASREPTLIDTPSLPQYTARDLSDIDLVERVNIVDKIGTHIMHGVDRVKAKFKSQKPPPQPAPKPAAPNPPAAPKPAAPPAAPKFVEHPRWPGQPAWWDVDRFGPLRCKPGYLMIRRKWSAENELGSRRFVTVLDQSLYSERYRRSWWLRVTKRTGISRRFSNEFTQSRRCYLSRSLLFLLRNVRAAIPPLAFAVLVREKQEPIDKYCTVVSHNTCHVFGRVGRMTIASPSSEARLGPLSTLFERFLANQRVRLSEEPLLGSSIDPRPSHHHKLHKFFRPLQLRNRGVVLDDLLGWYRLVGYLPTQHASQNPNDCNMSGPYGPTYLIKCPRPWPKSLHLGNVDLFFEEFSGMFSTEIIKTLALGFENGGEMWFGGGFSKRGGEVLEKGGELLPRPPPEFSHPPNLWRTTPTSSENQDRVPSKEITRRMDQFVFNGRFEDVGWTMDQPWTSACGVDHQRDLSYRASSRIGTLTRGFVVGMRYYATDLGGGKIREVDAAKRPPNRSLKGTGIAEADISVGKGNWSVVIVKFVGPRQPVPVGLVPLNHHIHRRLRPLHRQNRRQVHRDTRYLTETMEAIVPQEITAELTQILSNLVLGDNEVRAKCDTPPSSPPSPTSPPPSPPTNSTHVAKSNHAHMTEFLTALTPLCSTNPSLFAPHLPALLSFMPQLILPAVDCGPTPTGGRPLPSAARSAEESFVFPLPGEAG</sequence>
<protein>
    <submittedName>
        <fullName evidence="3">Uncharacterized protein</fullName>
    </submittedName>
</protein>
<feature type="signal peptide" evidence="2">
    <location>
        <begin position="1"/>
        <end position="23"/>
    </location>
</feature>
<comment type="caution">
    <text evidence="3">The sequence shown here is derived from an EMBL/GenBank/DDBJ whole genome shotgun (WGS) entry which is preliminary data.</text>
</comment>
<feature type="compositionally biased region" description="Pro residues" evidence="1">
    <location>
        <begin position="91"/>
        <end position="117"/>
    </location>
</feature>
<evidence type="ECO:0000313" key="4">
    <source>
        <dbReference type="Proteomes" id="UP000521943"/>
    </source>
</evidence>
<organism evidence="3 4">
    <name type="scientific">Ephemerocybe angulata</name>
    <dbReference type="NCBI Taxonomy" id="980116"/>
    <lineage>
        <taxon>Eukaryota</taxon>
        <taxon>Fungi</taxon>
        <taxon>Dikarya</taxon>
        <taxon>Basidiomycota</taxon>
        <taxon>Agaricomycotina</taxon>
        <taxon>Agaricomycetes</taxon>
        <taxon>Agaricomycetidae</taxon>
        <taxon>Agaricales</taxon>
        <taxon>Agaricineae</taxon>
        <taxon>Psathyrellaceae</taxon>
        <taxon>Ephemerocybe</taxon>
    </lineage>
</organism>
<evidence type="ECO:0000256" key="2">
    <source>
        <dbReference type="SAM" id="SignalP"/>
    </source>
</evidence>
<dbReference type="OrthoDB" id="543373at2759"/>
<dbReference type="EMBL" id="JACGCI010000158">
    <property type="protein sequence ID" value="KAF6743114.1"/>
    <property type="molecule type" value="Genomic_DNA"/>
</dbReference>
<keyword evidence="2" id="KW-0732">Signal</keyword>
<gene>
    <name evidence="3" type="ORF">DFP72DRAFT_1053425</name>
</gene>